<feature type="domain" description="Activation-induced cytidine deaminase AID" evidence="2">
    <location>
        <begin position="76"/>
        <end position="251"/>
    </location>
</feature>
<reference evidence="3 4" key="1">
    <citation type="submission" date="2024-04" db="EMBL/GenBank/DDBJ databases">
        <authorList>
            <consortium name="Genoscope - CEA"/>
            <person name="William W."/>
        </authorList>
    </citation>
    <scope>NUCLEOTIDE SEQUENCE [LARGE SCALE GENOMIC DNA]</scope>
</reference>
<dbReference type="Pfam" id="PF08210">
    <property type="entry name" value="APOBEC_N"/>
    <property type="match status" value="1"/>
</dbReference>
<evidence type="ECO:0000313" key="4">
    <source>
        <dbReference type="Proteomes" id="UP001497497"/>
    </source>
</evidence>
<dbReference type="GO" id="GO:0016814">
    <property type="term" value="F:hydrolase activity, acting on carbon-nitrogen (but not peptide) bonds, in cyclic amidines"/>
    <property type="evidence" value="ECO:0007669"/>
    <property type="project" value="InterPro"/>
</dbReference>
<protein>
    <recommendedName>
        <fullName evidence="2">Activation-induced cytidine deaminase AID domain-containing protein</fullName>
    </recommendedName>
</protein>
<evidence type="ECO:0000256" key="1">
    <source>
        <dbReference type="SAM" id="MobiDB-lite"/>
    </source>
</evidence>
<sequence length="265" mass="29863">MASSLDPLLPAFHLLWNTAMSEYRKSSTSALVNNPKYDNPNDANNPRGANNPRVHKNSVGHDVNENEQRPKFSSKYDTKNVEWVPDSDETVVVCTLSCDQGDKFVRQVIYEGSRRTEWSRAEDLFVDWLSCELTSQHAQKVDVTIYLCCVPMETTSHGIGLWLKNIRTEGKDVNVKLKIASLGSVGLKLAEGPKEHENHNRGQIEDNIKALAKLVNNNVQIEPILSKDWITLMKLLTDHTSLENMDQFQQSTAQTLNTLIQTASK</sequence>
<dbReference type="EMBL" id="CAXITT010000705">
    <property type="protein sequence ID" value="CAL1545389.1"/>
    <property type="molecule type" value="Genomic_DNA"/>
</dbReference>
<feature type="region of interest" description="Disordered" evidence="1">
    <location>
        <begin position="31"/>
        <end position="74"/>
    </location>
</feature>
<evidence type="ECO:0000313" key="3">
    <source>
        <dbReference type="EMBL" id="CAL1545389.1"/>
    </source>
</evidence>
<feature type="compositionally biased region" description="Basic and acidic residues" evidence="1">
    <location>
        <begin position="62"/>
        <end position="74"/>
    </location>
</feature>
<dbReference type="InterPro" id="IPR013158">
    <property type="entry name" value="AID"/>
</dbReference>
<proteinExistence type="predicted"/>
<dbReference type="Proteomes" id="UP001497497">
    <property type="component" value="Unassembled WGS sequence"/>
</dbReference>
<dbReference type="GO" id="GO:0008270">
    <property type="term" value="F:zinc ion binding"/>
    <property type="evidence" value="ECO:0007669"/>
    <property type="project" value="InterPro"/>
</dbReference>
<keyword evidence="4" id="KW-1185">Reference proteome</keyword>
<dbReference type="Gene3D" id="3.40.140.10">
    <property type="entry name" value="Cytidine Deaminase, domain 2"/>
    <property type="match status" value="1"/>
</dbReference>
<evidence type="ECO:0000259" key="2">
    <source>
        <dbReference type="Pfam" id="PF08210"/>
    </source>
</evidence>
<comment type="caution">
    <text evidence="3">The sequence shown here is derived from an EMBL/GenBank/DDBJ whole genome shotgun (WGS) entry which is preliminary data.</text>
</comment>
<organism evidence="3 4">
    <name type="scientific">Lymnaea stagnalis</name>
    <name type="common">Great pond snail</name>
    <name type="synonym">Helix stagnalis</name>
    <dbReference type="NCBI Taxonomy" id="6523"/>
    <lineage>
        <taxon>Eukaryota</taxon>
        <taxon>Metazoa</taxon>
        <taxon>Spiralia</taxon>
        <taxon>Lophotrochozoa</taxon>
        <taxon>Mollusca</taxon>
        <taxon>Gastropoda</taxon>
        <taxon>Heterobranchia</taxon>
        <taxon>Euthyneura</taxon>
        <taxon>Panpulmonata</taxon>
        <taxon>Hygrophila</taxon>
        <taxon>Lymnaeoidea</taxon>
        <taxon>Lymnaeidae</taxon>
        <taxon>Lymnaea</taxon>
    </lineage>
</organism>
<name>A0AAV2IFB5_LYMST</name>
<dbReference type="AlphaFoldDB" id="A0AAV2IFB5"/>
<accession>A0AAV2IFB5</accession>
<gene>
    <name evidence="3" type="ORF">GSLYS_00018872001</name>
</gene>